<keyword evidence="2" id="KW-0167">Capsid protein</keyword>
<dbReference type="Proteomes" id="UP000824073">
    <property type="component" value="Unassembled WGS sequence"/>
</dbReference>
<sequence>MNDRQKLMWRISMAGFAIDDVKLFLNTHPCDKAALEFYEKFRDTKKQLEKEYTAQYGPLRADAVPVSDRWTWADNPWPWEWEA</sequence>
<evidence type="ECO:0000313" key="2">
    <source>
        <dbReference type="EMBL" id="HIU44053.1"/>
    </source>
</evidence>
<name>A0A9D1LKJ3_9CLOT</name>
<dbReference type="AlphaFoldDB" id="A0A9D1LKJ3"/>
<gene>
    <name evidence="2" type="ORF">IAB67_07125</name>
</gene>
<feature type="domain" description="Protein CotJB" evidence="1">
    <location>
        <begin position="6"/>
        <end position="80"/>
    </location>
</feature>
<evidence type="ECO:0000313" key="3">
    <source>
        <dbReference type="Proteomes" id="UP000824073"/>
    </source>
</evidence>
<keyword evidence="2" id="KW-0946">Virion</keyword>
<organism evidence="2 3">
    <name type="scientific">Candidatus Ventrousia excrementavium</name>
    <dbReference type="NCBI Taxonomy" id="2840961"/>
    <lineage>
        <taxon>Bacteria</taxon>
        <taxon>Bacillati</taxon>
        <taxon>Bacillota</taxon>
        <taxon>Clostridia</taxon>
        <taxon>Eubacteriales</taxon>
        <taxon>Clostridiaceae</taxon>
        <taxon>Clostridiaceae incertae sedis</taxon>
        <taxon>Candidatus Ventrousia</taxon>
    </lineage>
</organism>
<reference evidence="2" key="2">
    <citation type="journal article" date="2021" name="PeerJ">
        <title>Extensive microbial diversity within the chicken gut microbiome revealed by metagenomics and culture.</title>
        <authorList>
            <person name="Gilroy R."/>
            <person name="Ravi A."/>
            <person name="Getino M."/>
            <person name="Pursley I."/>
            <person name="Horton D.L."/>
            <person name="Alikhan N.F."/>
            <person name="Baker D."/>
            <person name="Gharbi K."/>
            <person name="Hall N."/>
            <person name="Watson M."/>
            <person name="Adriaenssens E.M."/>
            <person name="Foster-Nyarko E."/>
            <person name="Jarju S."/>
            <person name="Secka A."/>
            <person name="Antonio M."/>
            <person name="Oren A."/>
            <person name="Chaudhuri R.R."/>
            <person name="La Ragione R."/>
            <person name="Hildebrand F."/>
            <person name="Pallen M.J."/>
        </authorList>
    </citation>
    <scope>NUCLEOTIDE SEQUENCE</scope>
    <source>
        <strain evidence="2">CHK191-8634</strain>
    </source>
</reference>
<reference evidence="2" key="1">
    <citation type="submission" date="2020-10" db="EMBL/GenBank/DDBJ databases">
        <authorList>
            <person name="Gilroy R."/>
        </authorList>
    </citation>
    <scope>NUCLEOTIDE SEQUENCE</scope>
    <source>
        <strain evidence="2">CHK191-8634</strain>
    </source>
</reference>
<evidence type="ECO:0000259" key="1">
    <source>
        <dbReference type="Pfam" id="PF12652"/>
    </source>
</evidence>
<accession>A0A9D1LKJ3</accession>
<protein>
    <submittedName>
        <fullName evidence="2">Spore coat protein CotJB</fullName>
    </submittedName>
</protein>
<proteinExistence type="predicted"/>
<dbReference type="EMBL" id="DVMR01000055">
    <property type="protein sequence ID" value="HIU44053.1"/>
    <property type="molecule type" value="Genomic_DNA"/>
</dbReference>
<dbReference type="InterPro" id="IPR024207">
    <property type="entry name" value="CotJB_dom"/>
</dbReference>
<comment type="caution">
    <text evidence="2">The sequence shown here is derived from an EMBL/GenBank/DDBJ whole genome shotgun (WGS) entry which is preliminary data.</text>
</comment>
<dbReference type="Pfam" id="PF12652">
    <property type="entry name" value="CotJB"/>
    <property type="match status" value="1"/>
</dbReference>